<keyword evidence="2" id="KW-0436">Ligase</keyword>
<comment type="similarity">
    <text evidence="1">Belongs to the ATP-dependent AMP-binding enzyme family.</text>
</comment>
<dbReference type="PANTHER" id="PTHR43272">
    <property type="entry name" value="LONG-CHAIN-FATTY-ACID--COA LIGASE"/>
    <property type="match status" value="1"/>
</dbReference>
<dbReference type="InterPro" id="IPR020845">
    <property type="entry name" value="AMP-binding_CS"/>
</dbReference>
<keyword evidence="4" id="KW-0443">Lipid metabolism</keyword>
<keyword evidence="3" id="KW-0276">Fatty acid metabolism</keyword>
<evidence type="ECO:0000256" key="6">
    <source>
        <dbReference type="ARBA" id="ARBA00032875"/>
    </source>
</evidence>
<reference evidence="8 9" key="1">
    <citation type="submission" date="2018-11" db="EMBL/GenBank/DDBJ databases">
        <title>Sequencing the genomes of 1000 actinobacteria strains.</title>
        <authorList>
            <person name="Klenk H.-P."/>
        </authorList>
    </citation>
    <scope>NUCLEOTIDE SEQUENCE [LARGE SCALE GENOMIC DNA]</scope>
    <source>
        <strain evidence="8 9">DSM 44348</strain>
    </source>
</reference>
<dbReference type="Pfam" id="PF23562">
    <property type="entry name" value="AMP-binding_C_3"/>
    <property type="match status" value="1"/>
</dbReference>
<dbReference type="Gene3D" id="3.40.50.12780">
    <property type="entry name" value="N-terminal domain of ligase-like"/>
    <property type="match status" value="2"/>
</dbReference>
<evidence type="ECO:0000259" key="7">
    <source>
        <dbReference type="Pfam" id="PF00501"/>
    </source>
</evidence>
<dbReference type="GeneID" id="301844665"/>
<dbReference type="InterPro" id="IPR000873">
    <property type="entry name" value="AMP-dep_synth/lig_dom"/>
</dbReference>
<dbReference type="EMBL" id="RKHY01000001">
    <property type="protein sequence ID" value="ROS40945.1"/>
    <property type="molecule type" value="Genomic_DNA"/>
</dbReference>
<evidence type="ECO:0000313" key="8">
    <source>
        <dbReference type="EMBL" id="ROS40945.1"/>
    </source>
</evidence>
<dbReference type="RefSeq" id="WP_123684300.1">
    <property type="nucleotide sequence ID" value="NZ_JBHXOR010000012.1"/>
</dbReference>
<evidence type="ECO:0000313" key="9">
    <source>
        <dbReference type="Proteomes" id="UP000274843"/>
    </source>
</evidence>
<dbReference type="GO" id="GO:0004467">
    <property type="term" value="F:long-chain fatty acid-CoA ligase activity"/>
    <property type="evidence" value="ECO:0007669"/>
    <property type="project" value="UniProtKB-EC"/>
</dbReference>
<dbReference type="SUPFAM" id="SSF56801">
    <property type="entry name" value="Acetyl-CoA synthetase-like"/>
    <property type="match status" value="1"/>
</dbReference>
<feature type="domain" description="AMP-dependent synthetase/ligase" evidence="7">
    <location>
        <begin position="20"/>
        <end position="431"/>
    </location>
</feature>
<protein>
    <recommendedName>
        <fullName evidence="6">Acyl-CoA synthetase</fullName>
    </recommendedName>
</protein>
<evidence type="ECO:0000256" key="2">
    <source>
        <dbReference type="ARBA" id="ARBA00022598"/>
    </source>
</evidence>
<dbReference type="Proteomes" id="UP000274843">
    <property type="component" value="Unassembled WGS sequence"/>
</dbReference>
<sequence>MSTALAAPPDVRTLPARLLEHARTLGDRTAMREKHRGRWREWTWSAYAERVANVAAGLRELGVEPGDRVAIHAENRPEWVVADLAVQGIGAISMGVYPTSPEAEVEYLLSHSGAKVLIAEDEEQLDKALAVRGRLPDLRSLVVMDPRGVRVEALPDLMTFEQLERPRDNALRDYQDSVSRLDPDATAILVYTSGTTGPPKGAMISHANLVAAGRTFIDALGGGPDDEVLSYLPLCHIAERLTSVIDSVWAGSVVNFGEGGPSFLNDLRDVQPTVFLGVPRVWEKMLAGTEIRMADASRLKRGLYRFWLKQGRRIAPRRMTGRLSASDRIRLWLAEFLVFRALREKLGLVRVRTALSGAAPIAPQVLEYLWAIGVPVREGYGQTENTALATLTPDGDVRLGAVGKPLPGVEVRIAEDGEILTRSAGVFQGYFRNPEATAAAVDADGWLHTGDVGEIDADGFLRITDRKKDIIITAGGKNISPSEIENRLKVSPFVREAIVIGDRRKYLTALIGIEAETVGNWATRRGLAYTTYADLSAKPEVVALVQQVVDETNREFSQVEQIKRVTLIGKELDHEDGELTATQKVKRRAIELRFEHEIEAMYR</sequence>
<dbReference type="InterPro" id="IPR045851">
    <property type="entry name" value="AMP-bd_C_sf"/>
</dbReference>
<keyword evidence="9" id="KW-1185">Reference proteome</keyword>
<evidence type="ECO:0000256" key="4">
    <source>
        <dbReference type="ARBA" id="ARBA00023098"/>
    </source>
</evidence>
<dbReference type="PANTHER" id="PTHR43272:SF32">
    <property type="entry name" value="AMP-DEPENDENT SYNTHETASE_LIGASE DOMAIN-CONTAINING PROTEIN"/>
    <property type="match status" value="1"/>
</dbReference>
<dbReference type="GO" id="GO:0016020">
    <property type="term" value="C:membrane"/>
    <property type="evidence" value="ECO:0007669"/>
    <property type="project" value="TreeGrafter"/>
</dbReference>
<dbReference type="InterPro" id="IPR042099">
    <property type="entry name" value="ANL_N_sf"/>
</dbReference>
<dbReference type="PROSITE" id="PS00455">
    <property type="entry name" value="AMP_BINDING"/>
    <property type="match status" value="1"/>
</dbReference>
<comment type="caution">
    <text evidence="8">The sequence shown here is derived from an EMBL/GenBank/DDBJ whole genome shotgun (WGS) entry which is preliminary data.</text>
</comment>
<comment type="catalytic activity">
    <reaction evidence="5">
        <text>a long-chain fatty acid + ATP + CoA = a long-chain fatty acyl-CoA + AMP + diphosphate</text>
        <dbReference type="Rhea" id="RHEA:15421"/>
        <dbReference type="ChEBI" id="CHEBI:30616"/>
        <dbReference type="ChEBI" id="CHEBI:33019"/>
        <dbReference type="ChEBI" id="CHEBI:57287"/>
        <dbReference type="ChEBI" id="CHEBI:57560"/>
        <dbReference type="ChEBI" id="CHEBI:83139"/>
        <dbReference type="ChEBI" id="CHEBI:456215"/>
        <dbReference type="EC" id="6.2.1.3"/>
    </reaction>
    <physiologicalReaction direction="left-to-right" evidence="5">
        <dbReference type="Rhea" id="RHEA:15422"/>
    </physiologicalReaction>
</comment>
<dbReference type="Pfam" id="PF00501">
    <property type="entry name" value="AMP-binding"/>
    <property type="match status" value="1"/>
</dbReference>
<evidence type="ECO:0000256" key="3">
    <source>
        <dbReference type="ARBA" id="ARBA00022832"/>
    </source>
</evidence>
<evidence type="ECO:0000256" key="1">
    <source>
        <dbReference type="ARBA" id="ARBA00006432"/>
    </source>
</evidence>
<accession>A0A3N2GYH1</accession>
<proteinExistence type="inferred from homology"/>
<dbReference type="Gene3D" id="3.30.300.30">
    <property type="match status" value="1"/>
</dbReference>
<gene>
    <name evidence="8" type="ORF">EDD35_3292</name>
</gene>
<name>A0A3N2GYH1_9PSEU</name>
<evidence type="ECO:0000256" key="5">
    <source>
        <dbReference type="ARBA" id="ARBA00024484"/>
    </source>
</evidence>
<organism evidence="8 9">
    <name type="scientific">Amycolatopsis thermoflava</name>
    <dbReference type="NCBI Taxonomy" id="84480"/>
    <lineage>
        <taxon>Bacteria</taxon>
        <taxon>Bacillati</taxon>
        <taxon>Actinomycetota</taxon>
        <taxon>Actinomycetes</taxon>
        <taxon>Pseudonocardiales</taxon>
        <taxon>Pseudonocardiaceae</taxon>
        <taxon>Amycolatopsis</taxon>
        <taxon>Amycolatopsis methanolica group</taxon>
    </lineage>
</organism>
<dbReference type="AlphaFoldDB" id="A0A3N2GYH1"/>